<dbReference type="InterPro" id="IPR011050">
    <property type="entry name" value="Pectin_lyase_fold/virulence"/>
</dbReference>
<evidence type="ECO:0000256" key="7">
    <source>
        <dbReference type="ARBA" id="ARBA00023239"/>
    </source>
</evidence>
<dbReference type="AlphaFoldDB" id="A0A419T5Q3"/>
<evidence type="ECO:0000256" key="5">
    <source>
        <dbReference type="ARBA" id="ARBA00022729"/>
    </source>
</evidence>
<reference evidence="11 12" key="1">
    <citation type="submission" date="2016-08" db="EMBL/GenBank/DDBJ databases">
        <title>A new outlook on sporulation: Clostridium algidixylanolyticum.</title>
        <authorList>
            <person name="Poppleton D.I."/>
            <person name="Gribaldo S."/>
        </authorList>
    </citation>
    <scope>NUCLEOTIDE SEQUENCE [LARGE SCALE GENOMIC DNA]</scope>
    <source>
        <strain evidence="11 12">SPL73</strain>
    </source>
</reference>
<feature type="chain" id="PRO_5019564970" evidence="9">
    <location>
        <begin position="31"/>
        <end position="339"/>
    </location>
</feature>
<dbReference type="RefSeq" id="WP_120196254.1">
    <property type="nucleotide sequence ID" value="NZ_MCIA01000009.1"/>
</dbReference>
<evidence type="ECO:0000256" key="6">
    <source>
        <dbReference type="ARBA" id="ARBA00022837"/>
    </source>
</evidence>
<organism evidence="11 12">
    <name type="scientific">Lacrimispora algidixylanolytica</name>
    <dbReference type="NCBI Taxonomy" id="94868"/>
    <lineage>
        <taxon>Bacteria</taxon>
        <taxon>Bacillati</taxon>
        <taxon>Bacillota</taxon>
        <taxon>Clostridia</taxon>
        <taxon>Lachnospirales</taxon>
        <taxon>Lachnospiraceae</taxon>
        <taxon>Lacrimispora</taxon>
    </lineage>
</organism>
<keyword evidence="7 11" id="KW-0456">Lyase</keyword>
<dbReference type="InterPro" id="IPR006626">
    <property type="entry name" value="PbH1"/>
</dbReference>
<dbReference type="InterPro" id="IPR039448">
    <property type="entry name" value="Beta_helix"/>
</dbReference>
<evidence type="ECO:0000256" key="4">
    <source>
        <dbReference type="ARBA" id="ARBA00022723"/>
    </source>
</evidence>
<comment type="cofactor">
    <cofactor evidence="1">
        <name>Ca(2+)</name>
        <dbReference type="ChEBI" id="CHEBI:29108"/>
    </cofactor>
</comment>
<proteinExistence type="inferred from homology"/>
<evidence type="ECO:0000313" key="11">
    <source>
        <dbReference type="EMBL" id="RKD32874.1"/>
    </source>
</evidence>
<keyword evidence="6" id="KW-0106">Calcium</keyword>
<comment type="subcellular location">
    <subcellularLocation>
        <location evidence="2">Secreted</location>
    </subcellularLocation>
</comment>
<evidence type="ECO:0000256" key="1">
    <source>
        <dbReference type="ARBA" id="ARBA00001913"/>
    </source>
</evidence>
<evidence type="ECO:0000256" key="9">
    <source>
        <dbReference type="SAM" id="SignalP"/>
    </source>
</evidence>
<dbReference type="Pfam" id="PF13229">
    <property type="entry name" value="Beta_helix"/>
    <property type="match status" value="1"/>
</dbReference>
<dbReference type="GO" id="GO:0046872">
    <property type="term" value="F:metal ion binding"/>
    <property type="evidence" value="ECO:0007669"/>
    <property type="project" value="UniProtKB-KW"/>
</dbReference>
<dbReference type="GO" id="GO:0005576">
    <property type="term" value="C:extracellular region"/>
    <property type="evidence" value="ECO:0007669"/>
    <property type="project" value="UniProtKB-SubCell"/>
</dbReference>
<feature type="domain" description="Right handed beta helix" evidence="10">
    <location>
        <begin position="120"/>
        <end position="292"/>
    </location>
</feature>
<evidence type="ECO:0000259" key="10">
    <source>
        <dbReference type="Pfam" id="PF13229"/>
    </source>
</evidence>
<dbReference type="SUPFAM" id="SSF51126">
    <property type="entry name" value="Pectin lyase-like"/>
    <property type="match status" value="1"/>
</dbReference>
<dbReference type="InterPro" id="IPR012334">
    <property type="entry name" value="Pectin_lyas_fold"/>
</dbReference>
<keyword evidence="12" id="KW-1185">Reference proteome</keyword>
<dbReference type="Gene3D" id="2.160.20.10">
    <property type="entry name" value="Single-stranded right-handed beta-helix, Pectin lyase-like"/>
    <property type="match status" value="1"/>
</dbReference>
<comment type="caution">
    <text evidence="11">The sequence shown here is derived from an EMBL/GenBank/DDBJ whole genome shotgun (WGS) entry which is preliminary data.</text>
</comment>
<accession>A0A419T5Q3</accession>
<dbReference type="GO" id="GO:0016837">
    <property type="term" value="F:carbon-oxygen lyase activity, acting on polysaccharides"/>
    <property type="evidence" value="ECO:0007669"/>
    <property type="project" value="TreeGrafter"/>
</dbReference>
<evidence type="ECO:0000256" key="3">
    <source>
        <dbReference type="ARBA" id="ARBA00022525"/>
    </source>
</evidence>
<dbReference type="EMBL" id="MCIA01000009">
    <property type="protein sequence ID" value="RKD32874.1"/>
    <property type="molecule type" value="Genomic_DNA"/>
</dbReference>
<sequence length="339" mass="35617">MRKRKSIISVVTTCFMVASLAYFSPLPANAASAAYYVSTSGNDSNSGQTTDKPYKTIDKAISKASAGTTIYLMGGTYSSSTTFKLSAKGTSGAPIKIVNYNGQKPVVDFSSQPYADGSRGFQITGDYWNISGVNIQNAGDNGIHISGSNNQISDCFITKCGDTGLQMSNGASNNKIVKVTSTYNYDKKTNGENADGFAAKLSIGPGNVFQNCIALNNSDDGFDFYSAGNAVKVYNSEASYNGNNSGNGQGFKVGGNFTADNHYLEGCVATGNKARGFDQNNNTGAVTLKNCTANNNNVNFNFPKAPNSGKHNFTGCISNGGKNKDVIVGANVVNCSFKN</sequence>
<dbReference type="SMART" id="SM00710">
    <property type="entry name" value="PbH1"/>
    <property type="match status" value="6"/>
</dbReference>
<keyword evidence="4" id="KW-0479">Metal-binding</keyword>
<keyword evidence="3" id="KW-0964">Secreted</keyword>
<evidence type="ECO:0000256" key="8">
    <source>
        <dbReference type="ARBA" id="ARBA00038263"/>
    </source>
</evidence>
<comment type="similarity">
    <text evidence="8">Belongs to the polysaccharide lyase 9 family.</text>
</comment>
<feature type="signal peptide" evidence="9">
    <location>
        <begin position="1"/>
        <end position="30"/>
    </location>
</feature>
<keyword evidence="5 9" id="KW-0732">Signal</keyword>
<dbReference type="PANTHER" id="PTHR40088">
    <property type="entry name" value="PECTATE LYASE (EUROFUNG)"/>
    <property type="match status" value="1"/>
</dbReference>
<evidence type="ECO:0000256" key="2">
    <source>
        <dbReference type="ARBA" id="ARBA00004613"/>
    </source>
</evidence>
<evidence type="ECO:0000313" key="12">
    <source>
        <dbReference type="Proteomes" id="UP000284277"/>
    </source>
</evidence>
<dbReference type="OrthoDB" id="8660908at2"/>
<dbReference type="PANTHER" id="PTHR40088:SF1">
    <property type="entry name" value="PECTATE LYASE PEL9"/>
    <property type="match status" value="1"/>
</dbReference>
<name>A0A419T5Q3_9FIRM</name>
<protein>
    <submittedName>
        <fullName evidence="11">Pectate lyase</fullName>
    </submittedName>
</protein>
<dbReference type="InterPro" id="IPR052052">
    <property type="entry name" value="Polysaccharide_Lyase_9"/>
</dbReference>
<gene>
    <name evidence="11" type="ORF">BET01_16690</name>
</gene>
<dbReference type="Proteomes" id="UP000284277">
    <property type="component" value="Unassembled WGS sequence"/>
</dbReference>